<dbReference type="InterPro" id="IPR014729">
    <property type="entry name" value="Rossmann-like_a/b/a_fold"/>
</dbReference>
<keyword evidence="7" id="KW-0030">Aminoacyl-tRNA synthetase</keyword>
<evidence type="ECO:0000256" key="1">
    <source>
        <dbReference type="ARBA" id="ARBA00007894"/>
    </source>
</evidence>
<dbReference type="GO" id="GO:0004818">
    <property type="term" value="F:glutamate-tRNA ligase activity"/>
    <property type="evidence" value="ECO:0007669"/>
    <property type="project" value="UniProtKB-EC"/>
</dbReference>
<dbReference type="InterPro" id="IPR020058">
    <property type="entry name" value="Glu/Gln-tRNA-synth_Ib_cat-dom"/>
</dbReference>
<dbReference type="GO" id="GO:0005524">
    <property type="term" value="F:ATP binding"/>
    <property type="evidence" value="ECO:0007669"/>
    <property type="project" value="UniProtKB-KW"/>
</dbReference>
<evidence type="ECO:0000256" key="12">
    <source>
        <dbReference type="ARBA" id="ARBA00044313"/>
    </source>
</evidence>
<comment type="catalytic activity">
    <reaction evidence="15">
        <text>tRNA(Gln) + L-glutamate + ATP = L-glutamyl-tRNA(Gln) + AMP + diphosphate</text>
        <dbReference type="Rhea" id="RHEA:64612"/>
        <dbReference type="Rhea" id="RHEA-COMP:9662"/>
        <dbReference type="Rhea" id="RHEA-COMP:9684"/>
        <dbReference type="ChEBI" id="CHEBI:29985"/>
        <dbReference type="ChEBI" id="CHEBI:30616"/>
        <dbReference type="ChEBI" id="CHEBI:33019"/>
        <dbReference type="ChEBI" id="CHEBI:78442"/>
        <dbReference type="ChEBI" id="CHEBI:78520"/>
        <dbReference type="ChEBI" id="CHEBI:456215"/>
    </reaction>
    <physiologicalReaction direction="left-to-right" evidence="15">
        <dbReference type="Rhea" id="RHEA:64613"/>
    </physiologicalReaction>
</comment>
<keyword evidence="4" id="KW-0547">Nucleotide-binding</keyword>
<evidence type="ECO:0000256" key="13">
    <source>
        <dbReference type="ARBA" id="ARBA00047366"/>
    </source>
</evidence>
<evidence type="ECO:0000256" key="7">
    <source>
        <dbReference type="ARBA" id="ARBA00023146"/>
    </source>
</evidence>
<evidence type="ECO:0000256" key="8">
    <source>
        <dbReference type="ARBA" id="ARBA00030865"/>
    </source>
</evidence>
<evidence type="ECO:0000256" key="14">
    <source>
        <dbReference type="ARBA" id="ARBA00047479"/>
    </source>
</evidence>
<evidence type="ECO:0000256" key="6">
    <source>
        <dbReference type="ARBA" id="ARBA00022917"/>
    </source>
</evidence>
<evidence type="ECO:0000256" key="9">
    <source>
        <dbReference type="ARBA" id="ARBA00044054"/>
    </source>
</evidence>
<keyword evidence="6" id="KW-0648">Protein biosynthesis</keyword>
<dbReference type="GO" id="GO:0000049">
    <property type="term" value="F:tRNA binding"/>
    <property type="evidence" value="ECO:0007669"/>
    <property type="project" value="InterPro"/>
</dbReference>
<dbReference type="AlphaFoldDB" id="A0A7R8WRR4"/>
<comment type="catalytic activity">
    <reaction evidence="13">
        <text>tRNA(Glu) + L-glutamate + ATP = L-glutamyl-tRNA(Glu) + AMP + diphosphate</text>
        <dbReference type="Rhea" id="RHEA:23540"/>
        <dbReference type="Rhea" id="RHEA-COMP:9663"/>
        <dbReference type="Rhea" id="RHEA-COMP:9680"/>
        <dbReference type="ChEBI" id="CHEBI:29985"/>
        <dbReference type="ChEBI" id="CHEBI:30616"/>
        <dbReference type="ChEBI" id="CHEBI:33019"/>
        <dbReference type="ChEBI" id="CHEBI:78442"/>
        <dbReference type="ChEBI" id="CHEBI:78520"/>
        <dbReference type="ChEBI" id="CHEBI:456215"/>
        <dbReference type="EC" id="6.1.1.17"/>
    </reaction>
    <physiologicalReaction direction="left-to-right" evidence="13">
        <dbReference type="Rhea" id="RHEA:23541"/>
    </physiologicalReaction>
</comment>
<dbReference type="InterPro" id="IPR001412">
    <property type="entry name" value="aa-tRNA-synth_I_CS"/>
</dbReference>
<dbReference type="InterPro" id="IPR033910">
    <property type="entry name" value="GluRS_core"/>
</dbReference>
<dbReference type="EC" id="6.1.1.17" evidence="2"/>
<dbReference type="PANTHER" id="PTHR43311">
    <property type="entry name" value="GLUTAMATE--TRNA LIGASE"/>
    <property type="match status" value="1"/>
</dbReference>
<evidence type="ECO:0000256" key="11">
    <source>
        <dbReference type="ARBA" id="ARBA00044251"/>
    </source>
</evidence>
<dbReference type="Gene3D" id="3.40.50.620">
    <property type="entry name" value="HUPs"/>
    <property type="match status" value="1"/>
</dbReference>
<organism evidence="16">
    <name type="scientific">Cyprideis torosa</name>
    <dbReference type="NCBI Taxonomy" id="163714"/>
    <lineage>
        <taxon>Eukaryota</taxon>
        <taxon>Metazoa</taxon>
        <taxon>Ecdysozoa</taxon>
        <taxon>Arthropoda</taxon>
        <taxon>Crustacea</taxon>
        <taxon>Oligostraca</taxon>
        <taxon>Ostracoda</taxon>
        <taxon>Podocopa</taxon>
        <taxon>Podocopida</taxon>
        <taxon>Cytherocopina</taxon>
        <taxon>Cytheroidea</taxon>
        <taxon>Cytherideidae</taxon>
        <taxon>Cyprideis</taxon>
    </lineage>
</organism>
<evidence type="ECO:0000256" key="15">
    <source>
        <dbReference type="ARBA" id="ARBA00047689"/>
    </source>
</evidence>
<dbReference type="NCBIfam" id="TIGR00464">
    <property type="entry name" value="gltX_bact"/>
    <property type="match status" value="1"/>
</dbReference>
<name>A0A7R8WRR4_9CRUS</name>
<dbReference type="EMBL" id="OB667040">
    <property type="protein sequence ID" value="CAD7233824.1"/>
    <property type="molecule type" value="Genomic_DNA"/>
</dbReference>
<dbReference type="Pfam" id="PF00749">
    <property type="entry name" value="tRNA-synt_1c"/>
    <property type="match status" value="1"/>
</dbReference>
<dbReference type="CDD" id="cd00808">
    <property type="entry name" value="GluRS_core"/>
    <property type="match status" value="1"/>
</dbReference>
<dbReference type="GO" id="GO:0008270">
    <property type="term" value="F:zinc ion binding"/>
    <property type="evidence" value="ECO:0007669"/>
    <property type="project" value="InterPro"/>
</dbReference>
<evidence type="ECO:0000256" key="2">
    <source>
        <dbReference type="ARBA" id="ARBA00012835"/>
    </source>
</evidence>
<dbReference type="PROSITE" id="PS00178">
    <property type="entry name" value="AA_TRNA_LIGASE_I"/>
    <property type="match status" value="1"/>
</dbReference>
<evidence type="ECO:0000256" key="4">
    <source>
        <dbReference type="ARBA" id="ARBA00022741"/>
    </source>
</evidence>
<keyword evidence="3" id="KW-0436">Ligase</keyword>
<dbReference type="InterPro" id="IPR004527">
    <property type="entry name" value="Glu-tRNA-ligase_bac/mito"/>
</dbReference>
<evidence type="ECO:0000313" key="16">
    <source>
        <dbReference type="EMBL" id="CAD7233824.1"/>
    </source>
</evidence>
<proteinExistence type="inferred from homology"/>
<dbReference type="GO" id="GO:0006424">
    <property type="term" value="P:glutamyl-tRNA aminoacylation"/>
    <property type="evidence" value="ECO:0007669"/>
    <property type="project" value="InterPro"/>
</dbReference>
<dbReference type="HAMAP" id="MF_00022">
    <property type="entry name" value="Glu_tRNA_synth_type1"/>
    <property type="match status" value="1"/>
</dbReference>
<keyword evidence="5" id="KW-0067">ATP-binding</keyword>
<dbReference type="EC" id="6.1.1.24" evidence="9"/>
<dbReference type="GO" id="GO:0005739">
    <property type="term" value="C:mitochondrion"/>
    <property type="evidence" value="ECO:0007669"/>
    <property type="project" value="TreeGrafter"/>
</dbReference>
<evidence type="ECO:0000256" key="5">
    <source>
        <dbReference type="ARBA" id="ARBA00022840"/>
    </source>
</evidence>
<evidence type="ECO:0000256" key="3">
    <source>
        <dbReference type="ARBA" id="ARBA00022598"/>
    </source>
</evidence>
<comment type="catalytic activity">
    <reaction evidence="14">
        <text>tRNA(Glx) + L-glutamate + ATP = L-glutamyl-tRNA(Glx) + AMP + diphosphate</text>
        <dbReference type="Rhea" id="RHEA:18397"/>
        <dbReference type="Rhea" id="RHEA-COMP:9713"/>
        <dbReference type="Rhea" id="RHEA-COMP:9716"/>
        <dbReference type="ChEBI" id="CHEBI:29985"/>
        <dbReference type="ChEBI" id="CHEBI:30616"/>
        <dbReference type="ChEBI" id="CHEBI:33019"/>
        <dbReference type="ChEBI" id="CHEBI:78442"/>
        <dbReference type="ChEBI" id="CHEBI:78520"/>
        <dbReference type="ChEBI" id="CHEBI:456215"/>
        <dbReference type="EC" id="6.1.1.24"/>
    </reaction>
    <physiologicalReaction direction="left-to-right" evidence="14">
        <dbReference type="Rhea" id="RHEA:18398"/>
    </physiologicalReaction>
</comment>
<dbReference type="SUPFAM" id="SSF52374">
    <property type="entry name" value="Nucleotidylyl transferase"/>
    <property type="match status" value="1"/>
</dbReference>
<protein>
    <recommendedName>
        <fullName evidence="10">Nondiscriminating glutamyl-tRNA synthetase EARS2, mitochondrial</fullName>
        <ecNumber evidence="2">6.1.1.17</ecNumber>
        <ecNumber evidence="9">6.1.1.24</ecNumber>
    </recommendedName>
    <alternativeName>
        <fullName evidence="12">Glutamate--tRNA(Gln) ligase EARS2, mitochondrial</fullName>
    </alternativeName>
    <alternativeName>
        <fullName evidence="8">Glutamyl-tRNA synthetase</fullName>
    </alternativeName>
    <alternativeName>
        <fullName evidence="11">Mitochondrial glutamyl-tRNA synthetase</fullName>
    </alternativeName>
</protein>
<sequence length="509" mass="58763">MLLLFRRVTWCQRVQLKQCIRSSHVTVAPRVRFAPSPTGYLHLGGLRTALINYLFSRKHGGNFLLRIEDTDRSRLVPDAVDVLLEDLDWLGLKPDENPVVQSQRLEVYQREVQRLVELGFAYPCFCSQARLAALRREQSRSRHAVKGYDNHCRELTEEERDEKLKNKSEFTIRFKLDPSGISGFQDMIYGQVNYDVAGHEGDPIILKSDGFPTYHLANVVDDHDSQITHVLRGIEWQISTTKHLQIYKAFNWEPPKYGHLPVLLTTGRTKLSKRDGDMSIRALREQGYFPEVLINHVLQWQEPIPRTLPRLIQEFSLGDLNRNNSQLQKERMLLMNRSWIAEIFREDHQRLVQLVRRAVGDRATDWSDESILKMMSWALPRLTTLEDLHHSEGFRFLWGTSEVCSEDVKDIGAIQLLSDCLDPVDFPSLPTYENCDKEAKHFIDLLKTRTDNSHVKCLKAFRKVLTGLSKGPSVSELFGILGKVEIQRRLADKLCELEKGDVERPITAV</sequence>
<accession>A0A7R8WRR4</accession>
<dbReference type="InterPro" id="IPR008925">
    <property type="entry name" value="aa_tRNA-synth_I_cd-bd_sf"/>
</dbReference>
<dbReference type="OrthoDB" id="428822at2759"/>
<dbReference type="InterPro" id="IPR000924">
    <property type="entry name" value="Glu/Gln-tRNA-synth"/>
</dbReference>
<gene>
    <name evidence="16" type="ORF">CTOB1V02_LOCUS11643</name>
</gene>
<dbReference type="SUPFAM" id="SSF48163">
    <property type="entry name" value="An anticodon-binding domain of class I aminoacyl-tRNA synthetases"/>
    <property type="match status" value="1"/>
</dbReference>
<evidence type="ECO:0000256" key="10">
    <source>
        <dbReference type="ARBA" id="ARBA00044142"/>
    </source>
</evidence>
<dbReference type="PANTHER" id="PTHR43311:SF2">
    <property type="entry name" value="GLUTAMATE--TRNA LIGASE, MITOCHONDRIAL-RELATED"/>
    <property type="match status" value="1"/>
</dbReference>
<dbReference type="InterPro" id="IPR049940">
    <property type="entry name" value="GluQ/Sye"/>
</dbReference>
<dbReference type="PRINTS" id="PR00987">
    <property type="entry name" value="TRNASYNTHGLU"/>
</dbReference>
<reference evidence="16" key="1">
    <citation type="submission" date="2020-11" db="EMBL/GenBank/DDBJ databases">
        <authorList>
            <person name="Tran Van P."/>
        </authorList>
    </citation>
    <scope>NUCLEOTIDE SEQUENCE</scope>
</reference>
<dbReference type="GO" id="GO:0050561">
    <property type="term" value="F:glutamate-tRNA(Gln) ligase activity"/>
    <property type="evidence" value="ECO:0007669"/>
    <property type="project" value="UniProtKB-EC"/>
</dbReference>
<comment type="similarity">
    <text evidence="1">Belongs to the class-I aminoacyl-tRNA synthetase family. Glutamate--tRNA ligase type 1 subfamily.</text>
</comment>